<name>A0A9P4M508_9PEZI</name>
<organism evidence="2 3">
    <name type="scientific">Rhizodiscina lignyota</name>
    <dbReference type="NCBI Taxonomy" id="1504668"/>
    <lineage>
        <taxon>Eukaryota</taxon>
        <taxon>Fungi</taxon>
        <taxon>Dikarya</taxon>
        <taxon>Ascomycota</taxon>
        <taxon>Pezizomycotina</taxon>
        <taxon>Dothideomycetes</taxon>
        <taxon>Pleosporomycetidae</taxon>
        <taxon>Aulographales</taxon>
        <taxon>Rhizodiscinaceae</taxon>
        <taxon>Rhizodiscina</taxon>
    </lineage>
</organism>
<comment type="caution">
    <text evidence="2">The sequence shown here is derived from an EMBL/GenBank/DDBJ whole genome shotgun (WGS) entry which is preliminary data.</text>
</comment>
<accession>A0A9P4M508</accession>
<evidence type="ECO:0000313" key="2">
    <source>
        <dbReference type="EMBL" id="KAF2098276.1"/>
    </source>
</evidence>
<dbReference type="Gene3D" id="2.60.20.10">
    <property type="entry name" value="Crystallins"/>
    <property type="match status" value="1"/>
</dbReference>
<dbReference type="OrthoDB" id="2910287at2759"/>
<dbReference type="EMBL" id="ML978127">
    <property type="protein sequence ID" value="KAF2098276.1"/>
    <property type="molecule type" value="Genomic_DNA"/>
</dbReference>
<keyword evidence="1" id="KW-0732">Signal</keyword>
<keyword evidence="3" id="KW-1185">Reference proteome</keyword>
<feature type="signal peptide" evidence="1">
    <location>
        <begin position="1"/>
        <end position="17"/>
    </location>
</feature>
<dbReference type="InterPro" id="IPR011024">
    <property type="entry name" value="G_crystallin-like"/>
</dbReference>
<feature type="chain" id="PRO_5040399908" evidence="1">
    <location>
        <begin position="18"/>
        <end position="135"/>
    </location>
</feature>
<evidence type="ECO:0000256" key="1">
    <source>
        <dbReference type="SAM" id="SignalP"/>
    </source>
</evidence>
<proteinExistence type="predicted"/>
<dbReference type="SUPFAM" id="SSF49695">
    <property type="entry name" value="gamma-Crystallin-like"/>
    <property type="match status" value="1"/>
</dbReference>
<protein>
    <submittedName>
        <fullName evidence="2">Uncharacterized protein</fullName>
    </submittedName>
</protein>
<dbReference type="AlphaFoldDB" id="A0A9P4M508"/>
<reference evidence="2" key="1">
    <citation type="journal article" date="2020" name="Stud. Mycol.">
        <title>101 Dothideomycetes genomes: a test case for predicting lifestyles and emergence of pathogens.</title>
        <authorList>
            <person name="Haridas S."/>
            <person name="Albert R."/>
            <person name="Binder M."/>
            <person name="Bloem J."/>
            <person name="Labutti K."/>
            <person name="Salamov A."/>
            <person name="Andreopoulos B."/>
            <person name="Baker S."/>
            <person name="Barry K."/>
            <person name="Bills G."/>
            <person name="Bluhm B."/>
            <person name="Cannon C."/>
            <person name="Castanera R."/>
            <person name="Culley D."/>
            <person name="Daum C."/>
            <person name="Ezra D."/>
            <person name="Gonzalez J."/>
            <person name="Henrissat B."/>
            <person name="Kuo A."/>
            <person name="Liang C."/>
            <person name="Lipzen A."/>
            <person name="Lutzoni F."/>
            <person name="Magnuson J."/>
            <person name="Mondo S."/>
            <person name="Nolan M."/>
            <person name="Ohm R."/>
            <person name="Pangilinan J."/>
            <person name="Park H.-J."/>
            <person name="Ramirez L."/>
            <person name="Alfaro M."/>
            <person name="Sun H."/>
            <person name="Tritt A."/>
            <person name="Yoshinaga Y."/>
            <person name="Zwiers L.-H."/>
            <person name="Turgeon B."/>
            <person name="Goodwin S."/>
            <person name="Spatafora J."/>
            <person name="Crous P."/>
            <person name="Grigoriev I."/>
        </authorList>
    </citation>
    <scope>NUCLEOTIDE SEQUENCE</scope>
    <source>
        <strain evidence="2">CBS 133067</strain>
    </source>
</reference>
<gene>
    <name evidence="2" type="ORF">NA57DRAFT_77064</name>
</gene>
<sequence length="135" mass="14846">MQFTTVLIASFAALAMAIPTKDSSDKATPTKLPEPEFSILPIETPKDAPLIDLWQDEDFLGFKFTGFSTAGTCENLHGTGFNNNVSSGKSRPGFRCTVWNKKDCFGPAFSFNEQGIDDLPSWIDNKASSWKCVKN</sequence>
<dbReference type="Proteomes" id="UP000799772">
    <property type="component" value="Unassembled WGS sequence"/>
</dbReference>
<evidence type="ECO:0000313" key="3">
    <source>
        <dbReference type="Proteomes" id="UP000799772"/>
    </source>
</evidence>